<evidence type="ECO:0000256" key="1">
    <source>
        <dbReference type="ARBA" id="ARBA00004123"/>
    </source>
</evidence>
<evidence type="ECO:0000256" key="6">
    <source>
        <dbReference type="SAM" id="MobiDB-lite"/>
    </source>
</evidence>
<dbReference type="GO" id="GO:0003677">
    <property type="term" value="F:DNA binding"/>
    <property type="evidence" value="ECO:0007669"/>
    <property type="project" value="UniProtKB-KW"/>
</dbReference>
<accession>A0A2P6SIL3</accession>
<organism evidence="8 9">
    <name type="scientific">Rosa chinensis</name>
    <name type="common">China rose</name>
    <dbReference type="NCBI Taxonomy" id="74649"/>
    <lineage>
        <taxon>Eukaryota</taxon>
        <taxon>Viridiplantae</taxon>
        <taxon>Streptophyta</taxon>
        <taxon>Embryophyta</taxon>
        <taxon>Tracheophyta</taxon>
        <taxon>Spermatophyta</taxon>
        <taxon>Magnoliopsida</taxon>
        <taxon>eudicotyledons</taxon>
        <taxon>Gunneridae</taxon>
        <taxon>Pentapetalae</taxon>
        <taxon>rosids</taxon>
        <taxon>fabids</taxon>
        <taxon>Rosales</taxon>
        <taxon>Rosaceae</taxon>
        <taxon>Rosoideae</taxon>
        <taxon>Rosoideae incertae sedis</taxon>
        <taxon>Rosa</taxon>
    </lineage>
</organism>
<dbReference type="CDD" id="cd00018">
    <property type="entry name" value="AP2"/>
    <property type="match status" value="1"/>
</dbReference>
<evidence type="ECO:0000313" key="8">
    <source>
        <dbReference type="EMBL" id="PRQ58510.1"/>
    </source>
</evidence>
<dbReference type="Gramene" id="PRQ58510">
    <property type="protein sequence ID" value="PRQ58510"/>
    <property type="gene ID" value="RchiOBHm_Chr1g0360081"/>
</dbReference>
<dbReference type="PRINTS" id="PR00367">
    <property type="entry name" value="ETHRSPELEMNT"/>
</dbReference>
<proteinExistence type="predicted"/>
<feature type="domain" description="AP2/ERF" evidence="7">
    <location>
        <begin position="102"/>
        <end position="163"/>
    </location>
</feature>
<keyword evidence="3" id="KW-0238">DNA-binding</keyword>
<evidence type="ECO:0000256" key="5">
    <source>
        <dbReference type="ARBA" id="ARBA00023242"/>
    </source>
</evidence>
<dbReference type="Gene3D" id="3.30.730.10">
    <property type="entry name" value="AP2/ERF domain"/>
    <property type="match status" value="1"/>
</dbReference>
<evidence type="ECO:0000256" key="4">
    <source>
        <dbReference type="ARBA" id="ARBA00023163"/>
    </source>
</evidence>
<evidence type="ECO:0000259" key="7">
    <source>
        <dbReference type="PROSITE" id="PS51032"/>
    </source>
</evidence>
<evidence type="ECO:0000256" key="2">
    <source>
        <dbReference type="ARBA" id="ARBA00023015"/>
    </source>
</evidence>
<dbReference type="InterPro" id="IPR050913">
    <property type="entry name" value="AP2/ERF_ERF"/>
</dbReference>
<dbReference type="EMBL" id="PDCK01000039">
    <property type="protein sequence ID" value="PRQ58510.1"/>
    <property type="molecule type" value="Genomic_DNA"/>
</dbReference>
<keyword evidence="2" id="KW-0805">Transcription regulation</keyword>
<dbReference type="InterPro" id="IPR001471">
    <property type="entry name" value="AP2/ERF_dom"/>
</dbReference>
<feature type="region of interest" description="Disordered" evidence="6">
    <location>
        <begin position="1"/>
        <end position="21"/>
    </location>
</feature>
<dbReference type="GO" id="GO:0005634">
    <property type="term" value="C:nucleus"/>
    <property type="evidence" value="ECO:0007669"/>
    <property type="project" value="UniProtKB-SubCell"/>
</dbReference>
<dbReference type="PANTHER" id="PTHR31194:SF187">
    <property type="entry name" value="ETHYLENE-RESPONSIVE TRANSCRIPTION FACTOR ERF118-LIKE"/>
    <property type="match status" value="1"/>
</dbReference>
<protein>
    <submittedName>
        <fullName evidence="8">Putative transcription factor AP2-EREBP family</fullName>
    </submittedName>
</protein>
<name>A0A2P6SIL3_ROSCH</name>
<dbReference type="SUPFAM" id="SSF54171">
    <property type="entry name" value="DNA-binding domain"/>
    <property type="match status" value="1"/>
</dbReference>
<feature type="region of interest" description="Disordered" evidence="6">
    <location>
        <begin position="232"/>
        <end position="252"/>
    </location>
</feature>
<keyword evidence="4" id="KW-0804">Transcription</keyword>
<keyword evidence="5" id="KW-0539">Nucleus</keyword>
<sequence>MKRENLKMKQPSKDQNTSSTKRIRIIYDDPYATDCSSEDDEEYNIKKNRSVRNKRIVSEILVGGTPCESSAKTSFNCNTYGTKFGTSMDFDDSKETRRCATKYKGVRRRKWGTYVAEIRDPFRKTRLWLGTYTTAEEAAMAYQKKRVEFDNIKLLQKTKSNLEKLQLSDKAKGMCETKHNYQGNHLSESQDLSADAAIETVSYEDTKSVFSHPSPSSVLDISSTAAQNFGLRKSDEESTLEVSGREGPVPLDSEEEQYNLKAPEKPTLLPPVHLNIGFVDNYMLECLDRYFDGMTDIVDHPACDDVNGLFLPAVVRPMLDSFEASKQVPQPALSDVVAGMTGKK</sequence>
<dbReference type="Pfam" id="PF00847">
    <property type="entry name" value="AP2"/>
    <property type="match status" value="1"/>
</dbReference>
<reference evidence="8 9" key="1">
    <citation type="journal article" date="2018" name="Nat. Genet.">
        <title>The Rosa genome provides new insights in the design of modern roses.</title>
        <authorList>
            <person name="Bendahmane M."/>
        </authorList>
    </citation>
    <scope>NUCLEOTIDE SEQUENCE [LARGE SCALE GENOMIC DNA]</scope>
    <source>
        <strain evidence="9">cv. Old Blush</strain>
    </source>
</reference>
<dbReference type="AlphaFoldDB" id="A0A2P6SIL3"/>
<dbReference type="PROSITE" id="PS51032">
    <property type="entry name" value="AP2_ERF"/>
    <property type="match status" value="1"/>
</dbReference>
<comment type="subcellular location">
    <subcellularLocation>
        <location evidence="1">Nucleus</location>
    </subcellularLocation>
</comment>
<dbReference type="STRING" id="74649.A0A2P6SIL3"/>
<evidence type="ECO:0000313" key="9">
    <source>
        <dbReference type="Proteomes" id="UP000238479"/>
    </source>
</evidence>
<dbReference type="InterPro" id="IPR036955">
    <property type="entry name" value="AP2/ERF_dom_sf"/>
</dbReference>
<dbReference type="GO" id="GO:0003700">
    <property type="term" value="F:DNA-binding transcription factor activity"/>
    <property type="evidence" value="ECO:0007669"/>
    <property type="project" value="InterPro"/>
</dbReference>
<dbReference type="PANTHER" id="PTHR31194">
    <property type="entry name" value="SHN SHINE , DNA BINDING / TRANSCRIPTION FACTOR"/>
    <property type="match status" value="1"/>
</dbReference>
<evidence type="ECO:0000256" key="3">
    <source>
        <dbReference type="ARBA" id="ARBA00023125"/>
    </source>
</evidence>
<dbReference type="InterPro" id="IPR016177">
    <property type="entry name" value="DNA-bd_dom_sf"/>
</dbReference>
<keyword evidence="9" id="KW-1185">Reference proteome</keyword>
<dbReference type="SMART" id="SM00380">
    <property type="entry name" value="AP2"/>
    <property type="match status" value="1"/>
</dbReference>
<comment type="caution">
    <text evidence="8">The sequence shown here is derived from an EMBL/GenBank/DDBJ whole genome shotgun (WGS) entry which is preliminary data.</text>
</comment>
<dbReference type="Proteomes" id="UP000238479">
    <property type="component" value="Chromosome 1"/>
</dbReference>
<dbReference type="OrthoDB" id="1276482at2759"/>
<gene>
    <name evidence="8" type="ORF">RchiOBHm_Chr1g0360081</name>
</gene>